<evidence type="ECO:0000256" key="1">
    <source>
        <dbReference type="ARBA" id="ARBA00022964"/>
    </source>
</evidence>
<keyword evidence="1" id="KW-0223">Dioxygenase</keyword>
<protein>
    <submittedName>
        <fullName evidence="5">Gentisate 1,2-dioxygenase</fullName>
    </submittedName>
</protein>
<dbReference type="InterPro" id="IPR013096">
    <property type="entry name" value="Cupin_2"/>
</dbReference>
<dbReference type="Gene3D" id="2.60.120.10">
    <property type="entry name" value="Jelly Rolls"/>
    <property type="match status" value="1"/>
</dbReference>
<proteinExistence type="predicted"/>
<reference evidence="5" key="1">
    <citation type="submission" date="2022-07" db="EMBL/GenBank/DDBJ databases">
        <title>Fungi with potential for degradation of polypropylene.</title>
        <authorList>
            <person name="Gostincar C."/>
        </authorList>
    </citation>
    <scope>NUCLEOTIDE SEQUENCE</scope>
    <source>
        <strain evidence="5">EXF-13308</strain>
    </source>
</reference>
<feature type="region of interest" description="Disordered" evidence="3">
    <location>
        <begin position="1"/>
        <end position="38"/>
    </location>
</feature>
<dbReference type="GO" id="GO:0051213">
    <property type="term" value="F:dioxygenase activity"/>
    <property type="evidence" value="ECO:0007669"/>
    <property type="project" value="UniProtKB-KW"/>
</dbReference>
<organism evidence="5 6">
    <name type="scientific">Pleurostoma richardsiae</name>
    <dbReference type="NCBI Taxonomy" id="41990"/>
    <lineage>
        <taxon>Eukaryota</taxon>
        <taxon>Fungi</taxon>
        <taxon>Dikarya</taxon>
        <taxon>Ascomycota</taxon>
        <taxon>Pezizomycotina</taxon>
        <taxon>Sordariomycetes</taxon>
        <taxon>Sordariomycetidae</taxon>
        <taxon>Calosphaeriales</taxon>
        <taxon>Pleurostomataceae</taxon>
        <taxon>Pleurostoma</taxon>
    </lineage>
</organism>
<evidence type="ECO:0000256" key="3">
    <source>
        <dbReference type="SAM" id="MobiDB-lite"/>
    </source>
</evidence>
<dbReference type="SUPFAM" id="SSF51182">
    <property type="entry name" value="RmlC-like cupins"/>
    <property type="match status" value="1"/>
</dbReference>
<dbReference type="InterPro" id="IPR047183">
    <property type="entry name" value="GDO-like"/>
</dbReference>
<dbReference type="PANTHER" id="PTHR41517:SF1">
    <property type="entry name" value="CUPIN"/>
    <property type="match status" value="1"/>
</dbReference>
<keyword evidence="2" id="KW-0560">Oxidoreductase</keyword>
<dbReference type="Pfam" id="PF07883">
    <property type="entry name" value="Cupin_2"/>
    <property type="match status" value="1"/>
</dbReference>
<dbReference type="AlphaFoldDB" id="A0AA38VQX7"/>
<feature type="compositionally biased region" description="Polar residues" evidence="3">
    <location>
        <begin position="10"/>
        <end position="37"/>
    </location>
</feature>
<feature type="domain" description="Cupin type-2" evidence="4">
    <location>
        <begin position="120"/>
        <end position="186"/>
    </location>
</feature>
<evidence type="ECO:0000256" key="2">
    <source>
        <dbReference type="ARBA" id="ARBA00023002"/>
    </source>
</evidence>
<evidence type="ECO:0000313" key="6">
    <source>
        <dbReference type="Proteomes" id="UP001174694"/>
    </source>
</evidence>
<name>A0AA38VQX7_9PEZI</name>
<dbReference type="CDD" id="cd02216">
    <property type="entry name" value="cupin_GDO-like_N"/>
    <property type="match status" value="1"/>
</dbReference>
<dbReference type="InterPro" id="IPR014710">
    <property type="entry name" value="RmlC-like_jellyroll"/>
</dbReference>
<evidence type="ECO:0000259" key="4">
    <source>
        <dbReference type="Pfam" id="PF07883"/>
    </source>
</evidence>
<accession>A0AA38VQX7</accession>
<dbReference type="EMBL" id="JANBVO010000014">
    <property type="protein sequence ID" value="KAJ9145317.1"/>
    <property type="molecule type" value="Genomic_DNA"/>
</dbReference>
<dbReference type="InterPro" id="IPR011051">
    <property type="entry name" value="RmlC_Cupin_sf"/>
</dbReference>
<sequence length="356" mass="40050">MAPSLEEIPQFSTVSESKLSKSTLGQTEPQDLITSRPQLEKSITDHGLSALWNVGRNVTLPEPRTKHIPVMWRYKDTRAHLLKAGELVPAEEAERRALIMINPGPQKPPHTLDTILSAHQLLLPGERALCHRHTPFAVRFLIEGHHGYTAIAGKKMYMEPGDMIITPQWQWHDHGNDGEENVIWLDGLNIPFFSLNPIDFLEEYKDVYGTITHESKVVTDEECAEMKFPWKTTKARLDAVDSDHSIYEYRLPDGKQINSIIAAQAERILPGKTAAPRQDTCNRIFQVHSGSGKAVVTAPRGGKTYELSWGHADTFVIPSWHKYTIHADAGEAAYLFTFSDLSLLENLGIYRANTDL</sequence>
<dbReference type="PANTHER" id="PTHR41517">
    <property type="entry name" value="1,2-DIOXYGENASE PROTEIN-RELATED"/>
    <property type="match status" value="1"/>
</dbReference>
<dbReference type="Proteomes" id="UP001174694">
    <property type="component" value="Unassembled WGS sequence"/>
</dbReference>
<comment type="caution">
    <text evidence="5">The sequence shown here is derived from an EMBL/GenBank/DDBJ whole genome shotgun (WGS) entry which is preliminary data.</text>
</comment>
<evidence type="ECO:0000313" key="5">
    <source>
        <dbReference type="EMBL" id="KAJ9145317.1"/>
    </source>
</evidence>
<keyword evidence="6" id="KW-1185">Reference proteome</keyword>
<gene>
    <name evidence="5" type="ORF">NKR23_g5283</name>
</gene>